<keyword evidence="2" id="KW-1185">Reference proteome</keyword>
<name>A0AAP0GD80_9ASPA</name>
<dbReference type="InterPro" id="IPR021109">
    <property type="entry name" value="Peptidase_aspartic_dom_sf"/>
</dbReference>
<dbReference type="EMBL" id="JBBWWQ010000003">
    <property type="protein sequence ID" value="KAK8952198.1"/>
    <property type="molecule type" value="Genomic_DNA"/>
</dbReference>
<reference evidence="1 2" key="1">
    <citation type="journal article" date="2022" name="Nat. Plants">
        <title>Genomes of leafy and leafless Platanthera orchids illuminate the evolution of mycoheterotrophy.</title>
        <authorList>
            <person name="Li M.H."/>
            <person name="Liu K.W."/>
            <person name="Li Z."/>
            <person name="Lu H.C."/>
            <person name="Ye Q.L."/>
            <person name="Zhang D."/>
            <person name="Wang J.Y."/>
            <person name="Li Y.F."/>
            <person name="Zhong Z.M."/>
            <person name="Liu X."/>
            <person name="Yu X."/>
            <person name="Liu D.K."/>
            <person name="Tu X.D."/>
            <person name="Liu B."/>
            <person name="Hao Y."/>
            <person name="Liao X.Y."/>
            <person name="Jiang Y.T."/>
            <person name="Sun W.H."/>
            <person name="Chen J."/>
            <person name="Chen Y.Q."/>
            <person name="Ai Y."/>
            <person name="Zhai J.W."/>
            <person name="Wu S.S."/>
            <person name="Zhou Z."/>
            <person name="Hsiao Y.Y."/>
            <person name="Wu W.L."/>
            <person name="Chen Y.Y."/>
            <person name="Lin Y.F."/>
            <person name="Hsu J.L."/>
            <person name="Li C.Y."/>
            <person name="Wang Z.W."/>
            <person name="Zhao X."/>
            <person name="Zhong W.Y."/>
            <person name="Ma X.K."/>
            <person name="Ma L."/>
            <person name="Huang J."/>
            <person name="Chen G.Z."/>
            <person name="Huang M.Z."/>
            <person name="Huang L."/>
            <person name="Peng D.H."/>
            <person name="Luo Y.B."/>
            <person name="Zou S.Q."/>
            <person name="Chen S.P."/>
            <person name="Lan S."/>
            <person name="Tsai W.C."/>
            <person name="Van de Peer Y."/>
            <person name="Liu Z.J."/>
        </authorList>
    </citation>
    <scope>NUCLEOTIDE SEQUENCE [LARGE SCALE GENOMIC DNA]</scope>
    <source>
        <strain evidence="1">Lor287</strain>
    </source>
</reference>
<dbReference type="PANTHER" id="PTHR15503">
    <property type="entry name" value="LDOC1 RELATED"/>
    <property type="match status" value="1"/>
</dbReference>
<dbReference type="PANTHER" id="PTHR15503:SF22">
    <property type="entry name" value="TRANSPOSON TY3-I GAG POLYPROTEIN"/>
    <property type="match status" value="1"/>
</dbReference>
<proteinExistence type="predicted"/>
<dbReference type="CDD" id="cd00303">
    <property type="entry name" value="retropepsin_like"/>
    <property type="match status" value="1"/>
</dbReference>
<accession>A0AAP0GD80</accession>
<dbReference type="SUPFAM" id="SSF56672">
    <property type="entry name" value="DNA/RNA polymerases"/>
    <property type="match status" value="1"/>
</dbReference>
<evidence type="ECO:0008006" key="3">
    <source>
        <dbReference type="Google" id="ProtNLM"/>
    </source>
</evidence>
<protein>
    <recommendedName>
        <fullName evidence="3">RVP_2 domain-containing protein</fullName>
    </recommendedName>
</protein>
<evidence type="ECO:0000313" key="1">
    <source>
        <dbReference type="EMBL" id="KAK8952198.1"/>
    </source>
</evidence>
<dbReference type="Pfam" id="PF08284">
    <property type="entry name" value="RVP_2"/>
    <property type="match status" value="1"/>
</dbReference>
<dbReference type="InterPro" id="IPR032567">
    <property type="entry name" value="RTL1-rel"/>
</dbReference>
<evidence type="ECO:0000313" key="2">
    <source>
        <dbReference type="Proteomes" id="UP001418222"/>
    </source>
</evidence>
<dbReference type="Proteomes" id="UP001418222">
    <property type="component" value="Unassembled WGS sequence"/>
</dbReference>
<dbReference type="AlphaFoldDB" id="A0AAP0GD80"/>
<comment type="caution">
    <text evidence="1">The sequence shown here is derived from an EMBL/GenBank/DDBJ whole genome shotgun (WGS) entry which is preliminary data.</text>
</comment>
<dbReference type="Gene3D" id="2.40.70.10">
    <property type="entry name" value="Acid Proteases"/>
    <property type="match status" value="1"/>
</dbReference>
<sequence length="244" mass="27596">MEGCNAPLTMRMTGRVRQERVTILVDSGSTHNFIHSEVAQRVGHEVDRATTFHVMVADGSKLQCEVVMKGVELQIQGYSGRTDVYLLLIRGSDMVLGVQWIQQLRRVTFDWEQMTMEFLQQGRQYCLGVLKSSSLKEISLRSLERLGEQGSTITMIMAVTEAPGAPPAVPEQMQTLLAQYADIFQTPRTLPPPWFRDHQIQLKTGTEPINIRSYWYSYSQKAKIECSVRKMITAGLIHPSTSAF</sequence>
<dbReference type="InterPro" id="IPR043502">
    <property type="entry name" value="DNA/RNA_pol_sf"/>
</dbReference>
<gene>
    <name evidence="1" type="ORF">KSP39_PZI004863</name>
</gene>
<organism evidence="1 2">
    <name type="scientific">Platanthera zijinensis</name>
    <dbReference type="NCBI Taxonomy" id="2320716"/>
    <lineage>
        <taxon>Eukaryota</taxon>
        <taxon>Viridiplantae</taxon>
        <taxon>Streptophyta</taxon>
        <taxon>Embryophyta</taxon>
        <taxon>Tracheophyta</taxon>
        <taxon>Spermatophyta</taxon>
        <taxon>Magnoliopsida</taxon>
        <taxon>Liliopsida</taxon>
        <taxon>Asparagales</taxon>
        <taxon>Orchidaceae</taxon>
        <taxon>Orchidoideae</taxon>
        <taxon>Orchideae</taxon>
        <taxon>Orchidinae</taxon>
        <taxon>Platanthera</taxon>
    </lineage>
</organism>
<dbReference type="SUPFAM" id="SSF50630">
    <property type="entry name" value="Acid proteases"/>
    <property type="match status" value="1"/>
</dbReference>
<dbReference type="Gene3D" id="3.10.10.10">
    <property type="entry name" value="HIV Type 1 Reverse Transcriptase, subunit A, domain 1"/>
    <property type="match status" value="1"/>
</dbReference>